<evidence type="ECO:0000259" key="1">
    <source>
        <dbReference type="Pfam" id="PF04937"/>
    </source>
</evidence>
<comment type="caution">
    <text evidence="2">The sequence shown here is derived from an EMBL/GenBank/DDBJ whole genome shotgun (WGS) entry which is preliminary data.</text>
</comment>
<reference evidence="2 3" key="1">
    <citation type="submission" date="2017-10" db="EMBL/GenBank/DDBJ databases">
        <title>Extensive intraspecific genome diversity in a model arbuscular mycorrhizal fungus.</title>
        <authorList>
            <person name="Chen E.C.H."/>
            <person name="Morin E."/>
            <person name="Baudet D."/>
            <person name="Noel J."/>
            <person name="Ndikumana S."/>
            <person name="Charron P."/>
            <person name="St-Onge C."/>
            <person name="Giorgi J."/>
            <person name="Grigoriev I.V."/>
            <person name="Roux C."/>
            <person name="Martin F.M."/>
            <person name="Corradi N."/>
        </authorList>
    </citation>
    <scope>NUCLEOTIDE SEQUENCE [LARGE SCALE GENOMIC DNA]</scope>
    <source>
        <strain evidence="2 3">A1</strain>
    </source>
</reference>
<name>A0A2N0RA33_9GLOM</name>
<protein>
    <recommendedName>
        <fullName evidence="1">DUF659 domain-containing protein</fullName>
    </recommendedName>
</protein>
<dbReference type="Proteomes" id="UP000232688">
    <property type="component" value="Unassembled WGS sequence"/>
</dbReference>
<proteinExistence type="predicted"/>
<dbReference type="VEuPathDB" id="FungiDB:FUN_018640"/>
<accession>A0A2N0RA33</accession>
<reference evidence="2 3" key="2">
    <citation type="submission" date="2017-10" db="EMBL/GenBank/DDBJ databases">
        <title>Genome analyses suggest a sexual origin of heterokaryosis in a supposedly ancient asexual fungus.</title>
        <authorList>
            <person name="Corradi N."/>
            <person name="Sedzielewska K."/>
            <person name="Noel J."/>
            <person name="Charron P."/>
            <person name="Farinelli L."/>
            <person name="Marton T."/>
            <person name="Kruger M."/>
            <person name="Pelin A."/>
            <person name="Brachmann A."/>
            <person name="Corradi N."/>
        </authorList>
    </citation>
    <scope>NUCLEOTIDE SEQUENCE [LARGE SCALE GENOMIC DNA]</scope>
    <source>
        <strain evidence="2 3">A1</strain>
    </source>
</reference>
<dbReference type="InterPro" id="IPR007021">
    <property type="entry name" value="DUF659"/>
</dbReference>
<feature type="domain" description="DUF659" evidence="1">
    <location>
        <begin position="2"/>
        <end position="62"/>
    </location>
</feature>
<gene>
    <name evidence="2" type="ORF">RhiirA1_468414</name>
</gene>
<sequence>DIDPEKVAAVVSDNAPDARVARRILCEKYFHILNIRCMAHCINLITKDVCEHTFVADTVRKVGVIHQYFAMSHAPYQFLKDAIKILQIKGGELKSHTKCAEHGNDIKNRVKDILCNRNFYENCQIITSIFHPLKVTVRCLELRTSSFADCYIHLLSLANAVYRILNQNIEFKNYCD</sequence>
<dbReference type="EMBL" id="LLXH01001188">
    <property type="protein sequence ID" value="PKC60165.1"/>
    <property type="molecule type" value="Genomic_DNA"/>
</dbReference>
<evidence type="ECO:0000313" key="3">
    <source>
        <dbReference type="Proteomes" id="UP000232688"/>
    </source>
</evidence>
<dbReference type="VEuPathDB" id="FungiDB:RhiirA1_468414"/>
<dbReference type="InterPro" id="IPR012337">
    <property type="entry name" value="RNaseH-like_sf"/>
</dbReference>
<dbReference type="AlphaFoldDB" id="A0A2N0RA33"/>
<dbReference type="SUPFAM" id="SSF53098">
    <property type="entry name" value="Ribonuclease H-like"/>
    <property type="match status" value="1"/>
</dbReference>
<feature type="non-terminal residue" evidence="2">
    <location>
        <position position="1"/>
    </location>
</feature>
<evidence type="ECO:0000313" key="2">
    <source>
        <dbReference type="EMBL" id="PKC60165.1"/>
    </source>
</evidence>
<organism evidence="2 3">
    <name type="scientific">Rhizophagus irregularis</name>
    <dbReference type="NCBI Taxonomy" id="588596"/>
    <lineage>
        <taxon>Eukaryota</taxon>
        <taxon>Fungi</taxon>
        <taxon>Fungi incertae sedis</taxon>
        <taxon>Mucoromycota</taxon>
        <taxon>Glomeromycotina</taxon>
        <taxon>Glomeromycetes</taxon>
        <taxon>Glomerales</taxon>
        <taxon>Glomeraceae</taxon>
        <taxon>Rhizophagus</taxon>
    </lineage>
</organism>
<dbReference type="Pfam" id="PF04937">
    <property type="entry name" value="DUF659"/>
    <property type="match status" value="1"/>
</dbReference>